<evidence type="ECO:0000313" key="5">
    <source>
        <dbReference type="Proteomes" id="UP000564677"/>
    </source>
</evidence>
<dbReference type="HAMAP" id="MF_00832">
    <property type="entry name" value="RutD"/>
    <property type="match status" value="1"/>
</dbReference>
<dbReference type="Proteomes" id="UP000564677">
    <property type="component" value="Unassembled WGS sequence"/>
</dbReference>
<dbReference type="InterPro" id="IPR050471">
    <property type="entry name" value="AB_hydrolase"/>
</dbReference>
<keyword evidence="5" id="KW-1185">Reference proteome</keyword>
<dbReference type="InterPro" id="IPR029058">
    <property type="entry name" value="AB_hydrolase_fold"/>
</dbReference>
<evidence type="ECO:0000256" key="1">
    <source>
        <dbReference type="ARBA" id="ARBA00022801"/>
    </source>
</evidence>
<name>A0A7X5V0X5_9SPHN</name>
<dbReference type="RefSeq" id="WP_341786445.1">
    <property type="nucleotide sequence ID" value="NZ_JAASQV010000002.1"/>
</dbReference>
<sequence>MDAAGLYYEWHGPEDAPPLILSSGLGGSASYWAPNLPALTERYRVLVYDHRGTGRSPGSLPENLTIADMSEELLALMDALDIGRASIIGHALGGLIALDLALTRSRVDRVVVINAWDGMDGLDPHTARCFDVRLDLLRHVGPAAYLKAQPLFLYPAGWISLHTAELAVEAEHQLAHFPSLEVIERRIAALRAWQLWIDIGTWNKLLIIGTADDMLVPVEASRKLAASMCDDGTVQYAEMKWGGHACNVTDPESFNRIVLDFLRS</sequence>
<dbReference type="Gene3D" id="3.40.50.1820">
    <property type="entry name" value="alpha/beta hydrolase"/>
    <property type="match status" value="1"/>
</dbReference>
<evidence type="ECO:0000256" key="2">
    <source>
        <dbReference type="HAMAP-Rule" id="MF_00832"/>
    </source>
</evidence>
<dbReference type="InterPro" id="IPR019913">
    <property type="entry name" value="Pyrimidine_utilisation_RutD"/>
</dbReference>
<comment type="catalytic activity">
    <reaction evidence="2">
        <text>carbamate + 2 H(+) = NH4(+) + CO2</text>
        <dbReference type="Rhea" id="RHEA:15649"/>
        <dbReference type="ChEBI" id="CHEBI:13941"/>
        <dbReference type="ChEBI" id="CHEBI:15378"/>
        <dbReference type="ChEBI" id="CHEBI:16526"/>
        <dbReference type="ChEBI" id="CHEBI:28938"/>
    </reaction>
</comment>
<dbReference type="EMBL" id="JAASQV010000002">
    <property type="protein sequence ID" value="NIJ65842.1"/>
    <property type="molecule type" value="Genomic_DNA"/>
</dbReference>
<dbReference type="PRINTS" id="PR00111">
    <property type="entry name" value="ABHYDROLASE"/>
</dbReference>
<feature type="domain" description="AB hydrolase-1" evidence="3">
    <location>
        <begin position="17"/>
        <end position="235"/>
    </location>
</feature>
<evidence type="ECO:0000259" key="3">
    <source>
        <dbReference type="Pfam" id="PF00561"/>
    </source>
</evidence>
<dbReference type="Pfam" id="PF00561">
    <property type="entry name" value="Abhydrolase_1"/>
    <property type="match status" value="1"/>
</dbReference>
<dbReference type="GO" id="GO:0019740">
    <property type="term" value="P:nitrogen utilization"/>
    <property type="evidence" value="ECO:0007669"/>
    <property type="project" value="UniProtKB-UniRule"/>
</dbReference>
<dbReference type="EC" id="3.5.1.-" evidence="2"/>
<comment type="function">
    <text evidence="2">Involved in pyrimidine catabolism. May facilitate the hydrolysis of carbamate, a reaction that can also occur spontaneously.</text>
</comment>
<protein>
    <recommendedName>
        <fullName evidence="2">Putative carbamate hydrolase RutD</fullName>
        <ecNumber evidence="2">3.5.1.-</ecNumber>
    </recommendedName>
    <alternativeName>
        <fullName evidence="2">Aminohydrolase</fullName>
    </alternativeName>
</protein>
<proteinExistence type="inferred from homology"/>
<reference evidence="4 5" key="1">
    <citation type="submission" date="2020-03" db="EMBL/GenBank/DDBJ databases">
        <title>Genomic Encyclopedia of Type Strains, Phase IV (KMG-IV): sequencing the most valuable type-strain genomes for metagenomic binning, comparative biology and taxonomic classification.</title>
        <authorList>
            <person name="Goeker M."/>
        </authorList>
    </citation>
    <scope>NUCLEOTIDE SEQUENCE [LARGE SCALE GENOMIC DNA]</scope>
    <source>
        <strain evidence="4 5">DSM 4733</strain>
    </source>
</reference>
<dbReference type="AlphaFoldDB" id="A0A7X5V0X5"/>
<comment type="caution">
    <text evidence="4">The sequence shown here is derived from an EMBL/GenBank/DDBJ whole genome shotgun (WGS) entry which is preliminary data.</text>
</comment>
<dbReference type="NCBIfam" id="TIGR03611">
    <property type="entry name" value="RutD"/>
    <property type="match status" value="1"/>
</dbReference>
<keyword evidence="1 2" id="KW-0378">Hydrolase</keyword>
<dbReference type="PANTHER" id="PTHR43433:SF5">
    <property type="entry name" value="AB HYDROLASE-1 DOMAIN-CONTAINING PROTEIN"/>
    <property type="match status" value="1"/>
</dbReference>
<comment type="similarity">
    <text evidence="2">Belongs to the AB hydrolase superfamily. Hydrolase RutD family.</text>
</comment>
<dbReference type="GO" id="GO:0006212">
    <property type="term" value="P:uracil catabolic process"/>
    <property type="evidence" value="ECO:0007669"/>
    <property type="project" value="UniProtKB-UniRule"/>
</dbReference>
<gene>
    <name evidence="2" type="primary">rutD</name>
    <name evidence="4" type="ORF">FHR20_002804</name>
</gene>
<dbReference type="InterPro" id="IPR000073">
    <property type="entry name" value="AB_hydrolase_1"/>
</dbReference>
<evidence type="ECO:0000313" key="4">
    <source>
        <dbReference type="EMBL" id="NIJ65842.1"/>
    </source>
</evidence>
<accession>A0A7X5V0X5</accession>
<dbReference type="PANTHER" id="PTHR43433">
    <property type="entry name" value="HYDROLASE, ALPHA/BETA FOLD FAMILY PROTEIN"/>
    <property type="match status" value="1"/>
</dbReference>
<organism evidence="4 5">
    <name type="scientific">Sphingomonas leidyi</name>
    <dbReference type="NCBI Taxonomy" id="68569"/>
    <lineage>
        <taxon>Bacteria</taxon>
        <taxon>Pseudomonadati</taxon>
        <taxon>Pseudomonadota</taxon>
        <taxon>Alphaproteobacteria</taxon>
        <taxon>Sphingomonadales</taxon>
        <taxon>Sphingomonadaceae</taxon>
        <taxon>Sphingomonas</taxon>
    </lineage>
</organism>
<dbReference type="SUPFAM" id="SSF53474">
    <property type="entry name" value="alpha/beta-Hydrolases"/>
    <property type="match status" value="1"/>
</dbReference>
<dbReference type="GO" id="GO:0016811">
    <property type="term" value="F:hydrolase activity, acting on carbon-nitrogen (but not peptide) bonds, in linear amides"/>
    <property type="evidence" value="ECO:0007669"/>
    <property type="project" value="InterPro"/>
</dbReference>